<feature type="domain" description="Cytochrome c" evidence="19">
    <location>
        <begin position="232"/>
        <end position="322"/>
    </location>
</feature>
<dbReference type="SUPFAM" id="SSF46626">
    <property type="entry name" value="Cytochrome c"/>
    <property type="match status" value="1"/>
</dbReference>
<dbReference type="NCBIfam" id="TIGR02866">
    <property type="entry name" value="CoxB"/>
    <property type="match status" value="1"/>
</dbReference>
<evidence type="ECO:0000256" key="14">
    <source>
        <dbReference type="ARBA" id="ARBA00031399"/>
    </source>
</evidence>
<dbReference type="EMBL" id="BMKL01000001">
    <property type="protein sequence ID" value="GGD91558.1"/>
    <property type="molecule type" value="Genomic_DNA"/>
</dbReference>
<dbReference type="PROSITE" id="PS50857">
    <property type="entry name" value="COX2_CUA"/>
    <property type="match status" value="1"/>
</dbReference>
<name>A0ABQ1S302_9SPHN</name>
<keyword evidence="9 17" id="KW-1133">Transmembrane helix</keyword>
<keyword evidence="21" id="KW-1185">Reference proteome</keyword>
<comment type="similarity">
    <text evidence="2">Belongs to the cytochrome c oxidase subunit 2 family.</text>
</comment>
<protein>
    <recommendedName>
        <fullName evidence="14">Cytochrome aa3 subunit 2</fullName>
    </recommendedName>
</protein>
<evidence type="ECO:0000256" key="17">
    <source>
        <dbReference type="SAM" id="Phobius"/>
    </source>
</evidence>
<feature type="transmembrane region" description="Helical" evidence="17">
    <location>
        <begin position="34"/>
        <end position="55"/>
    </location>
</feature>
<accession>A0ABQ1S302</accession>
<keyword evidence="3" id="KW-0813">Transport</keyword>
<evidence type="ECO:0000256" key="4">
    <source>
        <dbReference type="ARBA" id="ARBA00022617"/>
    </source>
</evidence>
<evidence type="ECO:0000256" key="3">
    <source>
        <dbReference type="ARBA" id="ARBA00022448"/>
    </source>
</evidence>
<evidence type="ECO:0000313" key="21">
    <source>
        <dbReference type="Proteomes" id="UP000619041"/>
    </source>
</evidence>
<evidence type="ECO:0000256" key="12">
    <source>
        <dbReference type="ARBA" id="ARBA00023136"/>
    </source>
</evidence>
<evidence type="ECO:0000256" key="11">
    <source>
        <dbReference type="ARBA" id="ARBA00023008"/>
    </source>
</evidence>
<dbReference type="PROSITE" id="PS00078">
    <property type="entry name" value="COX2"/>
    <property type="match status" value="1"/>
</dbReference>
<keyword evidence="6 17" id="KW-0812">Transmembrane</keyword>
<dbReference type="PANTHER" id="PTHR22888:SF9">
    <property type="entry name" value="CYTOCHROME C OXIDASE SUBUNIT 2"/>
    <property type="match status" value="1"/>
</dbReference>
<dbReference type="Gene3D" id="2.60.40.420">
    <property type="entry name" value="Cupredoxins - blue copper proteins"/>
    <property type="match status" value="1"/>
</dbReference>
<evidence type="ECO:0000256" key="1">
    <source>
        <dbReference type="ARBA" id="ARBA00004141"/>
    </source>
</evidence>
<keyword evidence="12 17" id="KW-0472">Membrane</keyword>
<evidence type="ECO:0000313" key="20">
    <source>
        <dbReference type="EMBL" id="GGD91558.1"/>
    </source>
</evidence>
<proteinExistence type="inferred from homology"/>
<dbReference type="SUPFAM" id="SSF49503">
    <property type="entry name" value="Cupredoxins"/>
    <property type="match status" value="1"/>
</dbReference>
<comment type="function">
    <text evidence="13">Subunits I and II form the functional core of the enzyme complex. Electrons originating in cytochrome c are transferred via heme a and Cu(A) to the binuclear center formed by heme a3 and Cu(B).</text>
</comment>
<keyword evidence="11" id="KW-0186">Copper</keyword>
<comment type="subcellular location">
    <subcellularLocation>
        <location evidence="1">Membrane</location>
        <topology evidence="1">Multi-pass membrane protein</topology>
    </subcellularLocation>
</comment>
<feature type="domain" description="Cytochrome oxidase subunit II copper A binding" evidence="18">
    <location>
        <begin position="109"/>
        <end position="225"/>
    </location>
</feature>
<evidence type="ECO:0000256" key="2">
    <source>
        <dbReference type="ARBA" id="ARBA00007866"/>
    </source>
</evidence>
<evidence type="ECO:0000256" key="15">
    <source>
        <dbReference type="ARBA" id="ARBA00047816"/>
    </source>
</evidence>
<dbReference type="InterPro" id="IPR036909">
    <property type="entry name" value="Cyt_c-like_dom_sf"/>
</dbReference>
<evidence type="ECO:0000256" key="13">
    <source>
        <dbReference type="ARBA" id="ARBA00024688"/>
    </source>
</evidence>
<sequence>MLALALSGCAAQPLGYMTGTGGHAADRLREIGWGLSAVSVIVVVLIAGLIGLAIARGRRRLAAEGDGVGRDFGGLSWIYWGVGLSFPVLIALAVWTFIVTRAVANPPSPTALTVEITAHRWWWEIRYRGERAADEIVTANHLVLPVGIPVRLLLTSDDVIHDFWVPKLGPKMDMIPGKSNATWLEADRPGLYRGQCAEYCGLEHARMAFTVTAVPVNDFRRWRREQLQPQVPRVGRGAAVFTSACSACHTVRGTGAAGILGPDLTHFASRPTIAAGVLPNTVSGRLEWLGDTQGVKPGAAMPQVPLDEADRGAVAQYIGSLR</sequence>
<dbReference type="PANTHER" id="PTHR22888">
    <property type="entry name" value="CYTOCHROME C OXIDASE, SUBUNIT II"/>
    <property type="match status" value="1"/>
</dbReference>
<dbReference type="InterPro" id="IPR002429">
    <property type="entry name" value="CcO_II-like_C"/>
</dbReference>
<dbReference type="PROSITE" id="PS51007">
    <property type="entry name" value="CYTC"/>
    <property type="match status" value="1"/>
</dbReference>
<organism evidence="20 21">
    <name type="scientific">Tsuneonella deserti</name>
    <dbReference type="NCBI Taxonomy" id="2035528"/>
    <lineage>
        <taxon>Bacteria</taxon>
        <taxon>Pseudomonadati</taxon>
        <taxon>Pseudomonadota</taxon>
        <taxon>Alphaproteobacteria</taxon>
        <taxon>Sphingomonadales</taxon>
        <taxon>Erythrobacteraceae</taxon>
        <taxon>Tsuneonella</taxon>
    </lineage>
</organism>
<gene>
    <name evidence="20" type="ORF">GCM10011515_09040</name>
</gene>
<evidence type="ECO:0000256" key="5">
    <source>
        <dbReference type="ARBA" id="ARBA00022660"/>
    </source>
</evidence>
<dbReference type="CDD" id="cd04213">
    <property type="entry name" value="CuRO_CcO_Caa3_II"/>
    <property type="match status" value="1"/>
</dbReference>
<evidence type="ECO:0000256" key="16">
    <source>
        <dbReference type="PROSITE-ProRule" id="PRU00433"/>
    </source>
</evidence>
<keyword evidence="8" id="KW-0249">Electron transport</keyword>
<evidence type="ECO:0000256" key="10">
    <source>
        <dbReference type="ARBA" id="ARBA00023004"/>
    </source>
</evidence>
<dbReference type="InterPro" id="IPR001505">
    <property type="entry name" value="Copper_CuA"/>
</dbReference>
<dbReference type="Proteomes" id="UP000619041">
    <property type="component" value="Unassembled WGS sequence"/>
</dbReference>
<evidence type="ECO:0000256" key="9">
    <source>
        <dbReference type="ARBA" id="ARBA00022989"/>
    </source>
</evidence>
<dbReference type="InterPro" id="IPR009056">
    <property type="entry name" value="Cyt_c-like_dom"/>
</dbReference>
<dbReference type="InterPro" id="IPR008972">
    <property type="entry name" value="Cupredoxin"/>
</dbReference>
<evidence type="ECO:0000256" key="6">
    <source>
        <dbReference type="ARBA" id="ARBA00022692"/>
    </source>
</evidence>
<comment type="catalytic activity">
    <reaction evidence="15">
        <text>4 Fe(II)-[cytochrome c] + O2 + 8 H(+)(in) = 4 Fe(III)-[cytochrome c] + 2 H2O + 4 H(+)(out)</text>
        <dbReference type="Rhea" id="RHEA:11436"/>
        <dbReference type="Rhea" id="RHEA-COMP:10350"/>
        <dbReference type="Rhea" id="RHEA-COMP:14399"/>
        <dbReference type="ChEBI" id="CHEBI:15377"/>
        <dbReference type="ChEBI" id="CHEBI:15378"/>
        <dbReference type="ChEBI" id="CHEBI:15379"/>
        <dbReference type="ChEBI" id="CHEBI:29033"/>
        <dbReference type="ChEBI" id="CHEBI:29034"/>
        <dbReference type="EC" id="7.1.1.9"/>
    </reaction>
</comment>
<dbReference type="InterPro" id="IPR045187">
    <property type="entry name" value="CcO_II"/>
</dbReference>
<dbReference type="InterPro" id="IPR034236">
    <property type="entry name" value="CuRO_CcO_Caa3_II"/>
</dbReference>
<evidence type="ECO:0000259" key="18">
    <source>
        <dbReference type="PROSITE" id="PS50857"/>
    </source>
</evidence>
<dbReference type="InterPro" id="IPR014222">
    <property type="entry name" value="Cyt_c_oxidase_su2"/>
</dbReference>
<keyword evidence="4 16" id="KW-0349">Heme</keyword>
<keyword evidence="7 16" id="KW-0479">Metal-binding</keyword>
<comment type="caution">
    <text evidence="20">The sequence shown here is derived from an EMBL/GenBank/DDBJ whole genome shotgun (WGS) entry which is preliminary data.</text>
</comment>
<evidence type="ECO:0000259" key="19">
    <source>
        <dbReference type="PROSITE" id="PS51007"/>
    </source>
</evidence>
<feature type="transmembrane region" description="Helical" evidence="17">
    <location>
        <begin position="76"/>
        <end position="98"/>
    </location>
</feature>
<evidence type="ECO:0000256" key="7">
    <source>
        <dbReference type="ARBA" id="ARBA00022723"/>
    </source>
</evidence>
<dbReference type="Pfam" id="PF00034">
    <property type="entry name" value="Cytochrom_C"/>
    <property type="match status" value="1"/>
</dbReference>
<dbReference type="Pfam" id="PF00116">
    <property type="entry name" value="COX2"/>
    <property type="match status" value="1"/>
</dbReference>
<evidence type="ECO:0000256" key="8">
    <source>
        <dbReference type="ARBA" id="ARBA00022982"/>
    </source>
</evidence>
<reference evidence="21" key="1">
    <citation type="journal article" date="2019" name="Int. J. Syst. Evol. Microbiol.">
        <title>The Global Catalogue of Microorganisms (GCM) 10K type strain sequencing project: providing services to taxonomists for standard genome sequencing and annotation.</title>
        <authorList>
            <consortium name="The Broad Institute Genomics Platform"/>
            <consortium name="The Broad Institute Genome Sequencing Center for Infectious Disease"/>
            <person name="Wu L."/>
            <person name="Ma J."/>
        </authorList>
    </citation>
    <scope>NUCLEOTIDE SEQUENCE [LARGE SCALE GENOMIC DNA]</scope>
    <source>
        <strain evidence="21">CGMCC 1.15959</strain>
    </source>
</reference>
<keyword evidence="5" id="KW-0679">Respiratory chain</keyword>
<keyword evidence="10 16" id="KW-0408">Iron</keyword>